<keyword evidence="3" id="KW-0378">Hydrolase</keyword>
<keyword evidence="6" id="KW-1185">Reference proteome</keyword>
<evidence type="ECO:0000259" key="4">
    <source>
        <dbReference type="Pfam" id="PF06441"/>
    </source>
</evidence>
<dbReference type="Pfam" id="PF06441">
    <property type="entry name" value="EHN"/>
    <property type="match status" value="1"/>
</dbReference>
<evidence type="ECO:0000256" key="3">
    <source>
        <dbReference type="ARBA" id="ARBA00022801"/>
    </source>
</evidence>
<dbReference type="SUPFAM" id="SSF53474">
    <property type="entry name" value="alpha/beta-Hydrolases"/>
    <property type="match status" value="1"/>
</dbReference>
<dbReference type="InterPro" id="IPR016292">
    <property type="entry name" value="Epoxide_hydrolase"/>
</dbReference>
<protein>
    <recommendedName>
        <fullName evidence="4">Epoxide hydrolase N-terminal domain-containing protein</fullName>
    </recommendedName>
</protein>
<evidence type="ECO:0000256" key="2">
    <source>
        <dbReference type="ARBA" id="ARBA00022797"/>
    </source>
</evidence>
<dbReference type="PIRSF" id="PIRSF001112">
    <property type="entry name" value="Epoxide_hydrolase"/>
    <property type="match status" value="1"/>
</dbReference>
<accession>A0ABQ2RHU8</accession>
<dbReference type="PANTHER" id="PTHR21661">
    <property type="entry name" value="EPOXIDE HYDROLASE 1-RELATED"/>
    <property type="match status" value="1"/>
</dbReference>
<reference evidence="6" key="1">
    <citation type="journal article" date="2019" name="Int. J. Syst. Evol. Microbiol.">
        <title>The Global Catalogue of Microorganisms (GCM) 10K type strain sequencing project: providing services to taxonomists for standard genome sequencing and annotation.</title>
        <authorList>
            <consortium name="The Broad Institute Genomics Platform"/>
            <consortium name="The Broad Institute Genome Sequencing Center for Infectious Disease"/>
            <person name="Wu L."/>
            <person name="Ma J."/>
        </authorList>
    </citation>
    <scope>NUCLEOTIDE SEQUENCE [LARGE SCALE GENOMIC DNA]</scope>
    <source>
        <strain evidence="6">JCM 3115</strain>
    </source>
</reference>
<name>A0ABQ2RHU8_9ACTN</name>
<dbReference type="InterPro" id="IPR010497">
    <property type="entry name" value="Epoxide_hydro_N"/>
</dbReference>
<evidence type="ECO:0000256" key="1">
    <source>
        <dbReference type="ARBA" id="ARBA00010088"/>
    </source>
</evidence>
<dbReference type="InterPro" id="IPR029058">
    <property type="entry name" value="AB_hydrolase_fold"/>
</dbReference>
<gene>
    <name evidence="5" type="ORF">GCM10010140_67530</name>
</gene>
<dbReference type="Gene3D" id="3.40.50.1820">
    <property type="entry name" value="alpha/beta hydrolase"/>
    <property type="match status" value="1"/>
</dbReference>
<comment type="similarity">
    <text evidence="1">Belongs to the peptidase S33 family.</text>
</comment>
<dbReference type="PANTHER" id="PTHR21661:SF35">
    <property type="entry name" value="EPOXIDE HYDROLASE"/>
    <property type="match status" value="1"/>
</dbReference>
<proteinExistence type="inferred from homology"/>
<keyword evidence="2" id="KW-0058">Aromatic hydrocarbons catabolism</keyword>
<organism evidence="5 6">
    <name type="scientific">Streptosporangium pseudovulgare</name>
    <dbReference type="NCBI Taxonomy" id="35765"/>
    <lineage>
        <taxon>Bacteria</taxon>
        <taxon>Bacillati</taxon>
        <taxon>Actinomycetota</taxon>
        <taxon>Actinomycetes</taxon>
        <taxon>Streptosporangiales</taxon>
        <taxon>Streptosporangiaceae</taxon>
        <taxon>Streptosporangium</taxon>
    </lineage>
</organism>
<sequence>MTQDITPFRIAIPEADIVDLRDRLARTRWVNELPPEELADLPVSGPVRPGWQYGVPLAYVRDLVERWRDSFDWRAQEARLNSHPQFTTVIDGQTVHFVHVRSADPAATPLILTHGWPSTFAEYLDLVEPLSRDFHLVIPSIPGFGFSGHTREKGWDAVRVAGAWAELMRRLGYDRYGAHGNDAGAIISPVLGRIDPEHVIGVHVNQIFSFPSGDPAEFQGLSPEDMEYLGFLQSFVDHAVHDKAQQAQPQTLAHALADSPAGQLAWIGQLLAGVDPDVVLTNASIYWFTNTAASSARFYYENDHASTGSEPTTFPMGLASFAYDFRPIRRFAERDHKDIVSWHEFDRGSHWAAHDAPDLLAEDIRGFFTGLSG</sequence>
<feature type="domain" description="Epoxide hydrolase N-terminal" evidence="4">
    <location>
        <begin position="5"/>
        <end position="123"/>
    </location>
</feature>
<evidence type="ECO:0000313" key="6">
    <source>
        <dbReference type="Proteomes" id="UP000611554"/>
    </source>
</evidence>
<dbReference type="Proteomes" id="UP000611554">
    <property type="component" value="Unassembled WGS sequence"/>
</dbReference>
<dbReference type="EMBL" id="BMQJ01000023">
    <property type="protein sequence ID" value="GGQ27731.1"/>
    <property type="molecule type" value="Genomic_DNA"/>
</dbReference>
<comment type="caution">
    <text evidence="5">The sequence shown here is derived from an EMBL/GenBank/DDBJ whole genome shotgun (WGS) entry which is preliminary data.</text>
</comment>
<dbReference type="RefSeq" id="WP_189250471.1">
    <property type="nucleotide sequence ID" value="NZ_BMQJ01000023.1"/>
</dbReference>
<evidence type="ECO:0000313" key="5">
    <source>
        <dbReference type="EMBL" id="GGQ27731.1"/>
    </source>
</evidence>